<dbReference type="EMBL" id="LYMM01000035">
    <property type="protein sequence ID" value="PNU04451.1"/>
    <property type="molecule type" value="Genomic_DNA"/>
</dbReference>
<organism evidence="1 2">
    <name type="scientific">Novosphingobium guangzhouense</name>
    <dbReference type="NCBI Taxonomy" id="1850347"/>
    <lineage>
        <taxon>Bacteria</taxon>
        <taxon>Pseudomonadati</taxon>
        <taxon>Pseudomonadota</taxon>
        <taxon>Alphaproteobacteria</taxon>
        <taxon>Sphingomonadales</taxon>
        <taxon>Sphingomonadaceae</taxon>
        <taxon>Novosphingobium</taxon>
    </lineage>
</organism>
<dbReference type="AlphaFoldDB" id="A0A2K2G092"/>
<reference evidence="1 2" key="1">
    <citation type="submission" date="2016-05" db="EMBL/GenBank/DDBJ databases">
        <title>Complete genome sequence of Novosphingobium guangzhouense SA925(T).</title>
        <authorList>
            <person name="Sha S."/>
        </authorList>
    </citation>
    <scope>NUCLEOTIDE SEQUENCE [LARGE SCALE GENOMIC DNA]</scope>
    <source>
        <strain evidence="1 2">SA925</strain>
    </source>
</reference>
<proteinExistence type="predicted"/>
<evidence type="ECO:0000313" key="2">
    <source>
        <dbReference type="Proteomes" id="UP000236327"/>
    </source>
</evidence>
<sequence length="64" mass="6841">MVALCQEAQEPASVCAVPSFRGQDGGGQQFAIERSAKPFCPDDVIATVLLERCSHAFCMRKAPA</sequence>
<protein>
    <submittedName>
        <fullName evidence="1">Uncharacterized protein</fullName>
    </submittedName>
</protein>
<comment type="caution">
    <text evidence="1">The sequence shown here is derived from an EMBL/GenBank/DDBJ whole genome shotgun (WGS) entry which is preliminary data.</text>
</comment>
<dbReference type="Proteomes" id="UP000236327">
    <property type="component" value="Unassembled WGS sequence"/>
</dbReference>
<gene>
    <name evidence="1" type="ORF">A8V01_20330</name>
</gene>
<evidence type="ECO:0000313" key="1">
    <source>
        <dbReference type="EMBL" id="PNU04451.1"/>
    </source>
</evidence>
<keyword evidence="2" id="KW-1185">Reference proteome</keyword>
<name>A0A2K2G092_9SPHN</name>
<accession>A0A2K2G092</accession>